<evidence type="ECO:0000313" key="3">
    <source>
        <dbReference type="Proteomes" id="UP000483362"/>
    </source>
</evidence>
<comment type="caution">
    <text evidence="2">The sequence shown here is derived from an EMBL/GenBank/DDBJ whole genome shotgun (WGS) entry which is preliminary data.</text>
</comment>
<dbReference type="RefSeq" id="WP_154327316.1">
    <property type="nucleotide sequence ID" value="NZ_CP045696.1"/>
</dbReference>
<dbReference type="AlphaFoldDB" id="A0A6L5X8L6"/>
<reference evidence="2 3" key="1">
    <citation type="submission" date="2019-08" db="EMBL/GenBank/DDBJ databases">
        <title>In-depth cultivation of the pig gut microbiome towards novel bacterial diversity and tailored functional studies.</title>
        <authorList>
            <person name="Wylensek D."/>
            <person name="Hitch T.C.A."/>
            <person name="Clavel T."/>
        </authorList>
    </citation>
    <scope>NUCLEOTIDE SEQUENCE [LARGE SCALE GENOMIC DNA]</scope>
    <source>
        <strain evidence="2 3">Oil-RF-744-WCA-WT-10</strain>
    </source>
</reference>
<dbReference type="Proteomes" id="UP000483362">
    <property type="component" value="Unassembled WGS sequence"/>
</dbReference>
<evidence type="ECO:0008006" key="4">
    <source>
        <dbReference type="Google" id="ProtNLM"/>
    </source>
</evidence>
<sequence length="170" mass="18068">MRNTIAMVLLALIVCLAPGCDKVDNKTVSGFQVRINLGTYALWNTYGVSGVGDYNMFNRGKGLPHNFPYNVNTYTGYGGVLLIMGLDSGTASYMPLAYDLACPVERDAGVTLSIDPDNLEAVCPKCKSRYNVLTGAGGPVSGPAMQRKVGLTTYVVRSTGSSGGYIITSY</sequence>
<evidence type="ECO:0000256" key="1">
    <source>
        <dbReference type="SAM" id="SignalP"/>
    </source>
</evidence>
<gene>
    <name evidence="2" type="ORF">FYJ29_02570</name>
</gene>
<proteinExistence type="predicted"/>
<keyword evidence="1" id="KW-0732">Signal</keyword>
<keyword evidence="3" id="KW-1185">Reference proteome</keyword>
<feature type="chain" id="PRO_5026966010" description="Rieske domain-containing protein" evidence="1">
    <location>
        <begin position="20"/>
        <end position="170"/>
    </location>
</feature>
<dbReference type="EMBL" id="VULT01000003">
    <property type="protein sequence ID" value="MSS16660.1"/>
    <property type="molecule type" value="Genomic_DNA"/>
</dbReference>
<accession>A0A6L5X8L6</accession>
<protein>
    <recommendedName>
        <fullName evidence="4">Rieske domain-containing protein</fullName>
    </recommendedName>
</protein>
<feature type="signal peptide" evidence="1">
    <location>
        <begin position="1"/>
        <end position="19"/>
    </location>
</feature>
<name>A0A6L5X8L6_9BACT</name>
<organism evidence="2 3">
    <name type="scientific">Sodaliphilus pleomorphus</name>
    <dbReference type="NCBI Taxonomy" id="2606626"/>
    <lineage>
        <taxon>Bacteria</taxon>
        <taxon>Pseudomonadati</taxon>
        <taxon>Bacteroidota</taxon>
        <taxon>Bacteroidia</taxon>
        <taxon>Bacteroidales</taxon>
        <taxon>Muribaculaceae</taxon>
        <taxon>Sodaliphilus</taxon>
    </lineage>
</organism>
<evidence type="ECO:0000313" key="2">
    <source>
        <dbReference type="EMBL" id="MSS16660.1"/>
    </source>
</evidence>